<accession>A0ABD3PU81</accession>
<dbReference type="Proteomes" id="UP001516023">
    <property type="component" value="Unassembled WGS sequence"/>
</dbReference>
<proteinExistence type="predicted"/>
<dbReference type="AlphaFoldDB" id="A0ABD3PU81"/>
<reference evidence="1 2" key="1">
    <citation type="journal article" date="2020" name="G3 (Bethesda)">
        <title>Improved Reference Genome for Cyclotella cryptica CCMP332, a Model for Cell Wall Morphogenesis, Salinity Adaptation, and Lipid Production in Diatoms (Bacillariophyta).</title>
        <authorList>
            <person name="Roberts W.R."/>
            <person name="Downey K.M."/>
            <person name="Ruck E.C."/>
            <person name="Traller J.C."/>
            <person name="Alverson A.J."/>
        </authorList>
    </citation>
    <scope>NUCLEOTIDE SEQUENCE [LARGE SCALE GENOMIC DNA]</scope>
    <source>
        <strain evidence="1 2">CCMP332</strain>
    </source>
</reference>
<name>A0ABD3PU81_9STRA</name>
<organism evidence="1 2">
    <name type="scientific">Cyclotella cryptica</name>
    <dbReference type="NCBI Taxonomy" id="29204"/>
    <lineage>
        <taxon>Eukaryota</taxon>
        <taxon>Sar</taxon>
        <taxon>Stramenopiles</taxon>
        <taxon>Ochrophyta</taxon>
        <taxon>Bacillariophyta</taxon>
        <taxon>Coscinodiscophyceae</taxon>
        <taxon>Thalassiosirophycidae</taxon>
        <taxon>Stephanodiscales</taxon>
        <taxon>Stephanodiscaceae</taxon>
        <taxon>Cyclotella</taxon>
    </lineage>
</organism>
<keyword evidence="2" id="KW-1185">Reference proteome</keyword>
<evidence type="ECO:0000313" key="2">
    <source>
        <dbReference type="Proteomes" id="UP001516023"/>
    </source>
</evidence>
<gene>
    <name evidence="1" type="ORF">HJC23_003952</name>
</gene>
<sequence length="237" mass="26148">MNAVFPSLNQVQDKAVAKKLTNAIRTNLPDDIPNHVRDRFSAKSLRKGGTTTVSMVGGLSIFNVSLRTGHSTGTTVDNYIDPSNPVTSFPAANALHGVTTLTALPVLPEMNAVGRHNRPQWEALIDRVFAVNVPHFMPDGRHRVILEVCLASMIHHNESVLEKCGAQSPFVTKLTEAATEVRLRDDAHPGLAPPIVLLEWSKTIRSDFEMRSCLERIKAMDPDGTRDKTLMARWLVI</sequence>
<evidence type="ECO:0000313" key="1">
    <source>
        <dbReference type="EMBL" id="KAL3791695.1"/>
    </source>
</evidence>
<dbReference type="EMBL" id="JABMIG020000111">
    <property type="protein sequence ID" value="KAL3791695.1"/>
    <property type="molecule type" value="Genomic_DNA"/>
</dbReference>
<protein>
    <submittedName>
        <fullName evidence="1">Uncharacterized protein</fullName>
    </submittedName>
</protein>
<comment type="caution">
    <text evidence="1">The sequence shown here is derived from an EMBL/GenBank/DDBJ whole genome shotgun (WGS) entry which is preliminary data.</text>
</comment>